<sequence length="282" mass="31600">MSLVDLDVGIATLKGDREVQQDSFDVRNHYFHDQGYSLFIIYDGHGDGSFSKHAKENLADLIVNDYEFKTKNYEKAFVNGFKQEDYLLRLTFGAEKQGGTTATAALFLKNSDTFYIANVGDSSAVLCTRPGRIPEAIPVSTDDRTDDEVELERLAKAKAQIRKGRLIRPGHSVNMTRALGDFDFKTPYTPTGKDWITPVPHTYKIDLIPEVDEFLVIASDGLWNVYDEQTVVEVITDELDKGYDVHKLANALAAAAINHSKPSDNVTVMLIFFVWNKDSPPE</sequence>
<keyword evidence="3" id="KW-1185">Reference proteome</keyword>
<dbReference type="SMART" id="SM00332">
    <property type="entry name" value="PP2Cc"/>
    <property type="match status" value="1"/>
</dbReference>
<dbReference type="CDD" id="cd00143">
    <property type="entry name" value="PP2Cc"/>
    <property type="match status" value="1"/>
</dbReference>
<accession>A0A9N9DX43</accession>
<proteinExistence type="predicted"/>
<evidence type="ECO:0000259" key="1">
    <source>
        <dbReference type="PROSITE" id="PS51746"/>
    </source>
</evidence>
<evidence type="ECO:0000313" key="3">
    <source>
        <dbReference type="Proteomes" id="UP000789375"/>
    </source>
</evidence>
<reference evidence="2" key="1">
    <citation type="submission" date="2021-06" db="EMBL/GenBank/DDBJ databases">
        <authorList>
            <person name="Kallberg Y."/>
            <person name="Tangrot J."/>
            <person name="Rosling A."/>
        </authorList>
    </citation>
    <scope>NUCLEOTIDE SEQUENCE</scope>
    <source>
        <strain evidence="2">87-6 pot B 2015</strain>
    </source>
</reference>
<dbReference type="InterPro" id="IPR015655">
    <property type="entry name" value="PP2C"/>
</dbReference>
<name>A0A9N9DX43_FUNMO</name>
<dbReference type="Pfam" id="PF00481">
    <property type="entry name" value="PP2C"/>
    <property type="match status" value="1"/>
</dbReference>
<dbReference type="Proteomes" id="UP000789375">
    <property type="component" value="Unassembled WGS sequence"/>
</dbReference>
<dbReference type="SUPFAM" id="SSF81606">
    <property type="entry name" value="PP2C-like"/>
    <property type="match status" value="1"/>
</dbReference>
<dbReference type="AlphaFoldDB" id="A0A9N9DX43"/>
<dbReference type="EMBL" id="CAJVPP010004868">
    <property type="protein sequence ID" value="CAG8656554.1"/>
    <property type="molecule type" value="Genomic_DNA"/>
</dbReference>
<dbReference type="InterPro" id="IPR036457">
    <property type="entry name" value="PPM-type-like_dom_sf"/>
</dbReference>
<feature type="domain" description="PPM-type phosphatase" evidence="1">
    <location>
        <begin position="7"/>
        <end position="273"/>
    </location>
</feature>
<dbReference type="GO" id="GO:0004722">
    <property type="term" value="F:protein serine/threonine phosphatase activity"/>
    <property type="evidence" value="ECO:0007669"/>
    <property type="project" value="InterPro"/>
</dbReference>
<dbReference type="SMART" id="SM00331">
    <property type="entry name" value="PP2C_SIG"/>
    <property type="match status" value="1"/>
</dbReference>
<dbReference type="PROSITE" id="PS51746">
    <property type="entry name" value="PPM_2"/>
    <property type="match status" value="1"/>
</dbReference>
<gene>
    <name evidence="2" type="ORF">FMOSSE_LOCUS11731</name>
</gene>
<organism evidence="2 3">
    <name type="scientific">Funneliformis mosseae</name>
    <name type="common">Endomycorrhizal fungus</name>
    <name type="synonym">Glomus mosseae</name>
    <dbReference type="NCBI Taxonomy" id="27381"/>
    <lineage>
        <taxon>Eukaryota</taxon>
        <taxon>Fungi</taxon>
        <taxon>Fungi incertae sedis</taxon>
        <taxon>Mucoromycota</taxon>
        <taxon>Glomeromycotina</taxon>
        <taxon>Glomeromycetes</taxon>
        <taxon>Glomerales</taxon>
        <taxon>Glomeraceae</taxon>
        <taxon>Funneliformis</taxon>
    </lineage>
</organism>
<protein>
    <submittedName>
        <fullName evidence="2">9667_t:CDS:1</fullName>
    </submittedName>
</protein>
<evidence type="ECO:0000313" key="2">
    <source>
        <dbReference type="EMBL" id="CAG8656554.1"/>
    </source>
</evidence>
<dbReference type="Gene3D" id="3.60.40.10">
    <property type="entry name" value="PPM-type phosphatase domain"/>
    <property type="match status" value="1"/>
</dbReference>
<dbReference type="InterPro" id="IPR001932">
    <property type="entry name" value="PPM-type_phosphatase-like_dom"/>
</dbReference>
<dbReference type="PANTHER" id="PTHR47992">
    <property type="entry name" value="PROTEIN PHOSPHATASE"/>
    <property type="match status" value="1"/>
</dbReference>
<comment type="caution">
    <text evidence="2">The sequence shown here is derived from an EMBL/GenBank/DDBJ whole genome shotgun (WGS) entry which is preliminary data.</text>
</comment>